<protein>
    <submittedName>
        <fullName evidence="1">SYCE3 protein</fullName>
    </submittedName>
</protein>
<gene>
    <name evidence="1" type="primary">Syce3</name>
    <name evidence="1" type="ORF">CENUNI_R09253</name>
</gene>
<dbReference type="OrthoDB" id="9944849at2759"/>
<reference evidence="1 2" key="1">
    <citation type="submission" date="2019-09" db="EMBL/GenBank/DDBJ databases">
        <title>Bird 10,000 Genomes (B10K) Project - Family phase.</title>
        <authorList>
            <person name="Zhang G."/>
        </authorList>
    </citation>
    <scope>NUCLEOTIDE SEQUENCE [LARGE SCALE GENOMIC DNA]</scope>
    <source>
        <strain evidence="1">B10K-DU-017-25</strain>
        <tissue evidence="1">Mixed tissue sample</tissue>
    </source>
</reference>
<dbReference type="AlphaFoldDB" id="A0A7K4ZSB5"/>
<dbReference type="EMBL" id="VYZI01000175">
    <property type="protein sequence ID" value="NWR74189.1"/>
    <property type="molecule type" value="Genomic_DNA"/>
</dbReference>
<dbReference type="InterPro" id="IPR028145">
    <property type="entry name" value="Synaptonemal_3"/>
</dbReference>
<dbReference type="GO" id="GO:0007130">
    <property type="term" value="P:synaptonemal complex assembly"/>
    <property type="evidence" value="ECO:0007669"/>
    <property type="project" value="InterPro"/>
</dbReference>
<proteinExistence type="predicted"/>
<keyword evidence="2" id="KW-1185">Reference proteome</keyword>
<sequence>MAESEPQEGEHDNLLKMVEDRNTDIEDLLDEMEKLTVQAMWMAYDMVVLRSNPDLVNSMKRLEDVFLSCKEEMKKKWQEAPSLTE</sequence>
<feature type="non-terminal residue" evidence="1">
    <location>
        <position position="1"/>
    </location>
</feature>
<dbReference type="PANTHER" id="PTHR36686:SF1">
    <property type="entry name" value="SYNAPTONEMAL COMPLEX CENTRAL ELEMENT PROTEIN 3"/>
    <property type="match status" value="1"/>
</dbReference>
<organism evidence="1 2">
    <name type="scientific">Centropus unirufus</name>
    <dbReference type="NCBI Taxonomy" id="1118519"/>
    <lineage>
        <taxon>Eukaryota</taxon>
        <taxon>Metazoa</taxon>
        <taxon>Chordata</taxon>
        <taxon>Craniata</taxon>
        <taxon>Vertebrata</taxon>
        <taxon>Euteleostomi</taxon>
        <taxon>Archelosauria</taxon>
        <taxon>Archosauria</taxon>
        <taxon>Dinosauria</taxon>
        <taxon>Saurischia</taxon>
        <taxon>Theropoda</taxon>
        <taxon>Coelurosauria</taxon>
        <taxon>Aves</taxon>
        <taxon>Neognathae</taxon>
        <taxon>Neoaves</taxon>
        <taxon>Otidimorphae</taxon>
        <taxon>Cuculiformes</taxon>
        <taxon>Centropidae</taxon>
        <taxon>Centropus</taxon>
    </lineage>
</organism>
<dbReference type="GO" id="GO:0007131">
    <property type="term" value="P:reciprocal meiotic recombination"/>
    <property type="evidence" value="ECO:0007669"/>
    <property type="project" value="InterPro"/>
</dbReference>
<dbReference type="PANTHER" id="PTHR36686">
    <property type="entry name" value="SYNAPTONEMAL COMPLEX CENTRAL ELEMENT PROTEIN 3"/>
    <property type="match status" value="1"/>
</dbReference>
<feature type="non-terminal residue" evidence="1">
    <location>
        <position position="85"/>
    </location>
</feature>
<dbReference type="Proteomes" id="UP000517892">
    <property type="component" value="Unassembled WGS sequence"/>
</dbReference>
<name>A0A7K4ZSB5_9AVES</name>
<accession>A0A7K4ZSB5</accession>
<comment type="caution">
    <text evidence="1">The sequence shown here is derived from an EMBL/GenBank/DDBJ whole genome shotgun (WGS) entry which is preliminary data.</text>
</comment>
<evidence type="ECO:0000313" key="1">
    <source>
        <dbReference type="EMBL" id="NWR74189.1"/>
    </source>
</evidence>
<dbReference type="Pfam" id="PF15191">
    <property type="entry name" value="Synaptonemal_3"/>
    <property type="match status" value="1"/>
</dbReference>
<evidence type="ECO:0000313" key="2">
    <source>
        <dbReference type="Proteomes" id="UP000517892"/>
    </source>
</evidence>
<dbReference type="GO" id="GO:0007283">
    <property type="term" value="P:spermatogenesis"/>
    <property type="evidence" value="ECO:0007669"/>
    <property type="project" value="InterPro"/>
</dbReference>
<dbReference type="GO" id="GO:0000801">
    <property type="term" value="C:central element"/>
    <property type="evidence" value="ECO:0007669"/>
    <property type="project" value="TreeGrafter"/>
</dbReference>